<dbReference type="Proteomes" id="UP000054538">
    <property type="component" value="Unassembled WGS sequence"/>
</dbReference>
<reference evidence="2 3" key="1">
    <citation type="submission" date="2014-04" db="EMBL/GenBank/DDBJ databases">
        <authorList>
            <consortium name="DOE Joint Genome Institute"/>
            <person name="Kuo A."/>
            <person name="Kohler A."/>
            <person name="Jargeat P."/>
            <person name="Nagy L.G."/>
            <person name="Floudas D."/>
            <person name="Copeland A."/>
            <person name="Barry K.W."/>
            <person name="Cichocki N."/>
            <person name="Veneault-Fourrey C."/>
            <person name="LaButti K."/>
            <person name="Lindquist E.A."/>
            <person name="Lipzen A."/>
            <person name="Lundell T."/>
            <person name="Morin E."/>
            <person name="Murat C."/>
            <person name="Sun H."/>
            <person name="Tunlid A."/>
            <person name="Henrissat B."/>
            <person name="Grigoriev I.V."/>
            <person name="Hibbett D.S."/>
            <person name="Martin F."/>
            <person name="Nordberg H.P."/>
            <person name="Cantor M.N."/>
            <person name="Hua S.X."/>
        </authorList>
    </citation>
    <scope>NUCLEOTIDE SEQUENCE [LARGE SCALE GENOMIC DNA]</scope>
    <source>
        <strain evidence="2 3">Ve08.2h10</strain>
    </source>
</reference>
<feature type="region of interest" description="Disordered" evidence="1">
    <location>
        <begin position="1"/>
        <end position="49"/>
    </location>
</feature>
<dbReference type="InParanoid" id="A0A0D0CQB9"/>
<sequence>MGKQARGRTWSEVVGNPKDSGKQQARKRVQQRKSDGEDAQDPNFKAKDW</sequence>
<protein>
    <submittedName>
        <fullName evidence="2">Uncharacterized protein</fullName>
    </submittedName>
</protein>
<organism evidence="2 3">
    <name type="scientific">Paxillus rubicundulus Ve08.2h10</name>
    <dbReference type="NCBI Taxonomy" id="930991"/>
    <lineage>
        <taxon>Eukaryota</taxon>
        <taxon>Fungi</taxon>
        <taxon>Dikarya</taxon>
        <taxon>Basidiomycota</taxon>
        <taxon>Agaricomycotina</taxon>
        <taxon>Agaricomycetes</taxon>
        <taxon>Agaricomycetidae</taxon>
        <taxon>Boletales</taxon>
        <taxon>Paxilineae</taxon>
        <taxon>Paxillaceae</taxon>
        <taxon>Paxillus</taxon>
    </lineage>
</organism>
<proteinExistence type="predicted"/>
<evidence type="ECO:0000313" key="3">
    <source>
        <dbReference type="Proteomes" id="UP000054538"/>
    </source>
</evidence>
<dbReference type="AlphaFoldDB" id="A0A0D0CQB9"/>
<dbReference type="HOGENOM" id="CLU_185477_0_0_1"/>
<evidence type="ECO:0000256" key="1">
    <source>
        <dbReference type="SAM" id="MobiDB-lite"/>
    </source>
</evidence>
<dbReference type="EMBL" id="KN830220">
    <property type="protein sequence ID" value="KIK72991.1"/>
    <property type="molecule type" value="Genomic_DNA"/>
</dbReference>
<evidence type="ECO:0000313" key="2">
    <source>
        <dbReference type="EMBL" id="KIK72991.1"/>
    </source>
</evidence>
<gene>
    <name evidence="2" type="ORF">PAXRUDRAFT_21352</name>
</gene>
<accession>A0A0D0CQB9</accession>
<reference evidence="3" key="2">
    <citation type="submission" date="2015-01" db="EMBL/GenBank/DDBJ databases">
        <title>Evolutionary Origins and Diversification of the Mycorrhizal Mutualists.</title>
        <authorList>
            <consortium name="DOE Joint Genome Institute"/>
            <consortium name="Mycorrhizal Genomics Consortium"/>
            <person name="Kohler A."/>
            <person name="Kuo A."/>
            <person name="Nagy L.G."/>
            <person name="Floudas D."/>
            <person name="Copeland A."/>
            <person name="Barry K.W."/>
            <person name="Cichocki N."/>
            <person name="Veneault-Fourrey C."/>
            <person name="LaButti K."/>
            <person name="Lindquist E.A."/>
            <person name="Lipzen A."/>
            <person name="Lundell T."/>
            <person name="Morin E."/>
            <person name="Murat C."/>
            <person name="Riley R."/>
            <person name="Ohm R."/>
            <person name="Sun H."/>
            <person name="Tunlid A."/>
            <person name="Henrissat B."/>
            <person name="Grigoriev I.V."/>
            <person name="Hibbett D.S."/>
            <person name="Martin F."/>
        </authorList>
    </citation>
    <scope>NUCLEOTIDE SEQUENCE [LARGE SCALE GENOMIC DNA]</scope>
    <source>
        <strain evidence="3">Ve08.2h10</strain>
    </source>
</reference>
<name>A0A0D0CQB9_9AGAM</name>
<keyword evidence="3" id="KW-1185">Reference proteome</keyword>